<accession>A0A173XQ97</accession>
<dbReference type="Pfam" id="PF13289">
    <property type="entry name" value="SIR2_2"/>
    <property type="match status" value="1"/>
</dbReference>
<dbReference type="EMBL" id="CYZP01000003">
    <property type="protein sequence ID" value="CUN54082.1"/>
    <property type="molecule type" value="Genomic_DNA"/>
</dbReference>
<dbReference type="SUPFAM" id="SSF52467">
    <property type="entry name" value="DHS-like NAD/FAD-binding domain"/>
    <property type="match status" value="1"/>
</dbReference>
<name>A0A173XQ97_9FIRM</name>
<dbReference type="Pfam" id="PF18185">
    <property type="entry name" value="STALD"/>
    <property type="match status" value="1"/>
</dbReference>
<gene>
    <name evidence="2" type="ORF">ERS852476_00404</name>
</gene>
<proteinExistence type="predicted"/>
<dbReference type="AlphaFoldDB" id="A0A173XQ97"/>
<dbReference type="RefSeq" id="WP_055057353.1">
    <property type="nucleotide sequence ID" value="NZ_CYZP01000003.1"/>
</dbReference>
<dbReference type="InterPro" id="IPR041486">
    <property type="entry name" value="ThsA_STALD"/>
</dbReference>
<evidence type="ECO:0000313" key="2">
    <source>
        <dbReference type="EMBL" id="CUN54082.1"/>
    </source>
</evidence>
<evidence type="ECO:0000313" key="3">
    <source>
        <dbReference type="Proteomes" id="UP000095645"/>
    </source>
</evidence>
<evidence type="ECO:0000259" key="1">
    <source>
        <dbReference type="Pfam" id="PF18185"/>
    </source>
</evidence>
<dbReference type="InterPro" id="IPR029035">
    <property type="entry name" value="DHS-like_NAD/FAD-binding_dom"/>
</dbReference>
<organism evidence="2 3">
    <name type="scientific">Blautia obeum</name>
    <dbReference type="NCBI Taxonomy" id="40520"/>
    <lineage>
        <taxon>Bacteria</taxon>
        <taxon>Bacillati</taxon>
        <taxon>Bacillota</taxon>
        <taxon>Clostridia</taxon>
        <taxon>Lachnospirales</taxon>
        <taxon>Lachnospiraceae</taxon>
        <taxon>Blautia</taxon>
    </lineage>
</organism>
<sequence>MPIDKEQFLKQFVKQALDERISLFLGAGGSCDAGYPNWADLFAPFARDLGTPINESTDYYRLAQYYSNSFGPGELRKRINERINRNNFESQLLEELIDIGFTNVWTTNFDNAIELNYQKRDILTNKVFRDSDFSNIDINKRINIFKMNGDVTNLEGIVATQSDYEKYADTHRIMLMFFKRELISSTFLFIGYSFTDHLVLDCLSEITRYLGYSATYHYTIMKNNPKDPYFKHFVEDIEQRYHIRVLLVDDYKEIQIILNELNSRIRSKRVFVSGAFSSFTSEIEEYSHNLSRNLASSLLENDYRIVNGIGRRFGTHLIGYANEYLAKQGVKDIEKHLIVKPFVGNTQAAAEEKYRSRKKVIGQCGTAIFVFGEMSENSSATKSGVMEEFEIACEQHKTIIPIAYPGMVSEIIWEKVKGELTRYPYLEGRIDLLTSVQSPEFLSQIIIHILDSVQESM</sequence>
<dbReference type="Proteomes" id="UP000095645">
    <property type="component" value="Unassembled WGS sequence"/>
</dbReference>
<reference evidence="2 3" key="1">
    <citation type="submission" date="2015-09" db="EMBL/GenBank/DDBJ databases">
        <authorList>
            <consortium name="Pathogen Informatics"/>
        </authorList>
    </citation>
    <scope>NUCLEOTIDE SEQUENCE [LARGE SCALE GENOMIC DNA]</scope>
    <source>
        <strain evidence="2 3">2789STDY5834861</strain>
    </source>
</reference>
<feature type="domain" description="NAD(+) hydrolase ThsA Sir2/TIR-associating SLOG" evidence="1">
    <location>
        <begin position="253"/>
        <end position="451"/>
    </location>
</feature>
<dbReference type="PROSITE" id="PS51257">
    <property type="entry name" value="PROKAR_LIPOPROTEIN"/>
    <property type="match status" value="1"/>
</dbReference>
<protein>
    <recommendedName>
        <fullName evidence="1">NAD(+) hydrolase ThsA Sir2/TIR-associating SLOG domain-containing protein</fullName>
    </recommendedName>
</protein>